<evidence type="ECO:0000313" key="7">
    <source>
        <dbReference type="Proteomes" id="UP001223016"/>
    </source>
</evidence>
<dbReference type="RefSeq" id="WP_134722301.1">
    <property type="nucleotide sequence ID" value="NZ_JAUQOO010000026.1"/>
</dbReference>
<evidence type="ECO:0000256" key="4">
    <source>
        <dbReference type="PROSITE-ProRule" id="PRU00236"/>
    </source>
</evidence>
<comment type="caution">
    <text evidence="6">The sequence shown here is derived from an EMBL/GenBank/DDBJ whole genome shotgun (WGS) entry which is preliminary data.</text>
</comment>
<keyword evidence="7" id="KW-1185">Reference proteome</keyword>
<feature type="active site" description="Proton acceptor" evidence="3 4">
    <location>
        <position position="118"/>
    </location>
</feature>
<dbReference type="InterPro" id="IPR026591">
    <property type="entry name" value="Sirtuin_cat_small_dom_sf"/>
</dbReference>
<keyword evidence="3 4" id="KW-0862">Zinc</keyword>
<dbReference type="InterPro" id="IPR029035">
    <property type="entry name" value="DHS-like_NAD/FAD-binding_dom"/>
</dbReference>
<comment type="function">
    <text evidence="3">NAD-dependent lysine deacetylase and desuccinylase that specifically removes acetyl and succinyl groups on target proteins. Modulates the activities of several proteins which are inactive in their acylated form.</text>
</comment>
<evidence type="ECO:0000259" key="5">
    <source>
        <dbReference type="PROSITE" id="PS50305"/>
    </source>
</evidence>
<dbReference type="InterPro" id="IPR026590">
    <property type="entry name" value="Ssirtuin_cat_dom"/>
</dbReference>
<comment type="cofactor">
    <cofactor evidence="3">
        <name>Zn(2+)</name>
        <dbReference type="ChEBI" id="CHEBI:29105"/>
    </cofactor>
    <text evidence="3">Binds 1 zinc ion per subunit.</text>
</comment>
<gene>
    <name evidence="3" type="primary">cobB</name>
    <name evidence="6" type="ORF">Q6A51_24265</name>
</gene>
<evidence type="ECO:0000313" key="6">
    <source>
        <dbReference type="EMBL" id="MDO7929896.1"/>
    </source>
</evidence>
<dbReference type="InterPro" id="IPR050134">
    <property type="entry name" value="NAD-dep_sirtuin_deacylases"/>
</dbReference>
<feature type="binding site" evidence="3">
    <location>
        <position position="237"/>
    </location>
    <ligand>
        <name>NAD(+)</name>
        <dbReference type="ChEBI" id="CHEBI:57540"/>
    </ligand>
</feature>
<dbReference type="GO" id="GO:0034979">
    <property type="term" value="F:NAD-dependent protein lysine deacetylase activity"/>
    <property type="evidence" value="ECO:0007669"/>
    <property type="project" value="UniProtKB-EC"/>
</dbReference>
<organism evidence="6 7">
    <name type="scientific">Pseudomonas serbiensis</name>
    <dbReference type="NCBI Taxonomy" id="3064350"/>
    <lineage>
        <taxon>Bacteria</taxon>
        <taxon>Pseudomonadati</taxon>
        <taxon>Pseudomonadota</taxon>
        <taxon>Gammaproteobacteria</taxon>
        <taxon>Pseudomonadales</taxon>
        <taxon>Pseudomonadaceae</taxon>
        <taxon>Pseudomonas</taxon>
    </lineage>
</organism>
<feature type="binding site" evidence="3 4">
    <location>
        <position position="157"/>
    </location>
    <ligand>
        <name>Zn(2+)</name>
        <dbReference type="ChEBI" id="CHEBI:29105"/>
    </ligand>
</feature>
<dbReference type="EC" id="2.3.1.286" evidence="3"/>
<comment type="catalytic activity">
    <reaction evidence="3">
        <text>N(6)-succinyl-L-lysyl-[protein] + NAD(+) + H2O = 2''-O-succinyl-ADP-D-ribose + nicotinamide + L-lysyl-[protein]</text>
        <dbReference type="Rhea" id="RHEA:47668"/>
        <dbReference type="Rhea" id="RHEA-COMP:9752"/>
        <dbReference type="Rhea" id="RHEA-COMP:11877"/>
        <dbReference type="ChEBI" id="CHEBI:15377"/>
        <dbReference type="ChEBI" id="CHEBI:17154"/>
        <dbReference type="ChEBI" id="CHEBI:29969"/>
        <dbReference type="ChEBI" id="CHEBI:57540"/>
        <dbReference type="ChEBI" id="CHEBI:87830"/>
        <dbReference type="ChEBI" id="CHEBI:87832"/>
    </reaction>
</comment>
<dbReference type="InterPro" id="IPR003000">
    <property type="entry name" value="Sirtuin"/>
</dbReference>
<feature type="binding site" evidence="3">
    <location>
        <begin position="220"/>
        <end position="222"/>
    </location>
    <ligand>
        <name>NAD(+)</name>
        <dbReference type="ChEBI" id="CHEBI:57540"/>
    </ligand>
</feature>
<dbReference type="InterPro" id="IPR027546">
    <property type="entry name" value="Sirtuin_class_III"/>
</dbReference>
<feature type="binding site" evidence="3 4">
    <location>
        <position position="154"/>
    </location>
    <ligand>
        <name>Zn(2+)</name>
        <dbReference type="ChEBI" id="CHEBI:29105"/>
    </ligand>
</feature>
<feature type="domain" description="Deacetylase sirtuin-type" evidence="5">
    <location>
        <begin position="1"/>
        <end position="250"/>
    </location>
</feature>
<keyword evidence="6" id="KW-0012">Acyltransferase</keyword>
<dbReference type="PANTHER" id="PTHR11085">
    <property type="entry name" value="NAD-DEPENDENT PROTEIN DEACYLASE SIRTUIN-5, MITOCHONDRIAL-RELATED"/>
    <property type="match status" value="1"/>
</dbReference>
<comment type="catalytic activity">
    <reaction evidence="3">
        <text>N(6)-acetyl-L-lysyl-[protein] + NAD(+) + H2O = 2''-O-acetyl-ADP-D-ribose + nicotinamide + L-lysyl-[protein]</text>
        <dbReference type="Rhea" id="RHEA:43636"/>
        <dbReference type="Rhea" id="RHEA-COMP:9752"/>
        <dbReference type="Rhea" id="RHEA-COMP:10731"/>
        <dbReference type="ChEBI" id="CHEBI:15377"/>
        <dbReference type="ChEBI" id="CHEBI:17154"/>
        <dbReference type="ChEBI" id="CHEBI:29969"/>
        <dbReference type="ChEBI" id="CHEBI:57540"/>
        <dbReference type="ChEBI" id="CHEBI:61930"/>
        <dbReference type="ChEBI" id="CHEBI:83767"/>
        <dbReference type="EC" id="2.3.1.286"/>
    </reaction>
</comment>
<comment type="domain">
    <text evidence="3">2 residues (Tyr-66 and Arg-69) present in a large hydrophobic pocket are probably involved in substrate specificity. They are important for desuccinylation activity, but dispensable for deacetylation activity.</text>
</comment>
<dbReference type="Gene3D" id="3.30.1600.10">
    <property type="entry name" value="SIR2/SIRT2 'Small Domain"/>
    <property type="match status" value="1"/>
</dbReference>
<proteinExistence type="inferred from homology"/>
<feature type="binding site" evidence="3 4">
    <location>
        <position position="129"/>
    </location>
    <ligand>
        <name>Zn(2+)</name>
        <dbReference type="ChEBI" id="CHEBI:29105"/>
    </ligand>
</feature>
<comment type="similarity">
    <text evidence="3">Belongs to the sirtuin family. Class III subfamily.</text>
</comment>
<evidence type="ECO:0000256" key="1">
    <source>
        <dbReference type="ARBA" id="ARBA00022679"/>
    </source>
</evidence>
<dbReference type="HAMAP" id="MF_01121">
    <property type="entry name" value="Sirtuin_ClassIII"/>
    <property type="match status" value="1"/>
</dbReference>
<dbReference type="Pfam" id="PF02146">
    <property type="entry name" value="SIR2"/>
    <property type="match status" value="1"/>
</dbReference>
<feature type="binding site" evidence="3">
    <location>
        <begin position="194"/>
        <end position="196"/>
    </location>
    <ligand>
        <name>NAD(+)</name>
        <dbReference type="ChEBI" id="CHEBI:57540"/>
    </ligand>
</feature>
<dbReference type="Proteomes" id="UP001223016">
    <property type="component" value="Unassembled WGS sequence"/>
</dbReference>
<dbReference type="Gene3D" id="3.40.50.1220">
    <property type="entry name" value="TPP-binding domain"/>
    <property type="match status" value="1"/>
</dbReference>
<keyword evidence="3 4" id="KW-0479">Metal-binding</keyword>
<feature type="binding site" evidence="3">
    <location>
        <begin position="100"/>
        <end position="103"/>
    </location>
    <ligand>
        <name>NAD(+)</name>
        <dbReference type="ChEBI" id="CHEBI:57540"/>
    </ligand>
</feature>
<sequence length="250" mass="27038">MVINSVAERLRQARHVTVFTGAGVSAESGIPTFRDALTGLWERFDPAQLATAEAYRADPSLCWGWYEWRRSKVLQATPNAAHLAIAKLADYVPKLTVVTQNVDDLHERAGSEGVIHLHGSLHAPRCLDCGAAYELTLAVQELSENGQRLDPPRCEGCNGLIRPGVVWFGEMLPERAWNAGLAAAEDCDLFLSIGTSGMVFPAAELPLRALGKGATVVHINPVPFEISADEHFLQGPATQMMQPLISAAFG</sequence>
<name>A0ABT9CWN4_9PSED</name>
<keyword evidence="3" id="KW-0963">Cytoplasm</keyword>
<feature type="binding site" evidence="3">
    <location>
        <position position="66"/>
    </location>
    <ligand>
        <name>substrate</name>
    </ligand>
</feature>
<dbReference type="SUPFAM" id="SSF52467">
    <property type="entry name" value="DHS-like NAD/FAD-binding domain"/>
    <property type="match status" value="1"/>
</dbReference>
<dbReference type="NCBIfam" id="NF001753">
    <property type="entry name" value="PRK00481.1-3"/>
    <property type="match status" value="1"/>
</dbReference>
<dbReference type="EMBL" id="JAUQOO010000026">
    <property type="protein sequence ID" value="MDO7929896.1"/>
    <property type="molecule type" value="Genomic_DNA"/>
</dbReference>
<evidence type="ECO:0000256" key="2">
    <source>
        <dbReference type="ARBA" id="ARBA00023027"/>
    </source>
</evidence>
<comment type="caution">
    <text evidence="3">Lacks conserved residue(s) required for the propagation of feature annotation.</text>
</comment>
<comment type="subcellular location">
    <subcellularLocation>
        <location evidence="3">Cytoplasm</location>
    </subcellularLocation>
</comment>
<keyword evidence="1 6" id="KW-0808">Transferase</keyword>
<accession>A0ABT9CWN4</accession>
<feature type="binding site" evidence="3">
    <location>
        <position position="69"/>
    </location>
    <ligand>
        <name>substrate</name>
    </ligand>
</feature>
<reference evidence="6 7" key="1">
    <citation type="submission" date="2023-07" db="EMBL/GenBank/DDBJ databases">
        <title>Identification of four novel Pseudomonas species associated with bacterial leaf spot of cucurbits.</title>
        <authorList>
            <person name="Fullem K.R."/>
        </authorList>
    </citation>
    <scope>NUCLEOTIDE SEQUENCE [LARGE SCALE GENOMIC DNA]</scope>
    <source>
        <strain evidence="6 7">KFB 138</strain>
    </source>
</reference>
<evidence type="ECO:0000256" key="3">
    <source>
        <dbReference type="HAMAP-Rule" id="MF_01121"/>
    </source>
</evidence>
<protein>
    <recommendedName>
        <fullName evidence="3">NAD-dependent protein deacylase</fullName>
        <ecNumber evidence="3">2.3.1.286</ecNumber>
    </recommendedName>
    <alternativeName>
        <fullName evidence="3">Regulatory protein SIR2 homolog</fullName>
    </alternativeName>
</protein>
<dbReference type="CDD" id="cd01412">
    <property type="entry name" value="SIRT5_Af1_CobB"/>
    <property type="match status" value="1"/>
</dbReference>
<keyword evidence="2 3" id="KW-0520">NAD</keyword>
<feature type="binding site" evidence="3 4">
    <location>
        <position position="126"/>
    </location>
    <ligand>
        <name>Zn(2+)</name>
        <dbReference type="ChEBI" id="CHEBI:29105"/>
    </ligand>
</feature>
<dbReference type="PANTHER" id="PTHR11085:SF10">
    <property type="entry name" value="NAD-DEPENDENT PROTEIN DEACYLASE SIRTUIN-5, MITOCHONDRIAL-RELATED"/>
    <property type="match status" value="1"/>
</dbReference>
<dbReference type="PROSITE" id="PS50305">
    <property type="entry name" value="SIRTUIN"/>
    <property type="match status" value="1"/>
</dbReference>